<dbReference type="Gene3D" id="1.10.3470.10">
    <property type="entry name" value="ABC transporter involved in vitamin B12 uptake, BtuC"/>
    <property type="match status" value="1"/>
</dbReference>
<dbReference type="Pfam" id="PF01032">
    <property type="entry name" value="FecCD"/>
    <property type="match status" value="1"/>
</dbReference>
<keyword evidence="10" id="KW-1185">Reference proteome</keyword>
<dbReference type="InterPro" id="IPR037294">
    <property type="entry name" value="ABC_BtuC-like"/>
</dbReference>
<evidence type="ECO:0000256" key="4">
    <source>
        <dbReference type="ARBA" id="ARBA00022475"/>
    </source>
</evidence>
<keyword evidence="4" id="KW-1003">Cell membrane</keyword>
<evidence type="ECO:0000256" key="7">
    <source>
        <dbReference type="ARBA" id="ARBA00023136"/>
    </source>
</evidence>
<feature type="transmembrane region" description="Helical" evidence="8">
    <location>
        <begin position="90"/>
        <end position="110"/>
    </location>
</feature>
<keyword evidence="6 8" id="KW-1133">Transmembrane helix</keyword>
<feature type="transmembrane region" description="Helical" evidence="8">
    <location>
        <begin position="131"/>
        <end position="162"/>
    </location>
</feature>
<dbReference type="GO" id="GO:0005886">
    <property type="term" value="C:plasma membrane"/>
    <property type="evidence" value="ECO:0007669"/>
    <property type="project" value="UniProtKB-SubCell"/>
</dbReference>
<evidence type="ECO:0000256" key="6">
    <source>
        <dbReference type="ARBA" id="ARBA00022989"/>
    </source>
</evidence>
<dbReference type="InterPro" id="IPR000522">
    <property type="entry name" value="ABC_transptr_permease_BtuC"/>
</dbReference>
<feature type="transmembrane region" description="Helical" evidence="8">
    <location>
        <begin position="261"/>
        <end position="291"/>
    </location>
</feature>
<comment type="subcellular location">
    <subcellularLocation>
        <location evidence="1">Cell membrane</location>
        <topology evidence="1">Multi-pass membrane protein</topology>
    </subcellularLocation>
</comment>
<evidence type="ECO:0000256" key="1">
    <source>
        <dbReference type="ARBA" id="ARBA00004651"/>
    </source>
</evidence>
<dbReference type="STRING" id="58114.SAMN05216270_11670"/>
<dbReference type="SUPFAM" id="SSF81345">
    <property type="entry name" value="ABC transporter involved in vitamin B12 uptake, BtuC"/>
    <property type="match status" value="1"/>
</dbReference>
<keyword evidence="3" id="KW-0813">Transport</keyword>
<evidence type="ECO:0000313" key="10">
    <source>
        <dbReference type="Proteomes" id="UP000198949"/>
    </source>
</evidence>
<feature type="transmembrane region" description="Helical" evidence="8">
    <location>
        <begin position="303"/>
        <end position="327"/>
    </location>
</feature>
<evidence type="ECO:0000256" key="2">
    <source>
        <dbReference type="ARBA" id="ARBA00007935"/>
    </source>
</evidence>
<feature type="transmembrane region" description="Helical" evidence="8">
    <location>
        <begin position="36"/>
        <end position="55"/>
    </location>
</feature>
<dbReference type="AlphaFoldDB" id="A0A1G7BBY1"/>
<dbReference type="RefSeq" id="WP_218125418.1">
    <property type="nucleotide sequence ID" value="NZ_FNAD01000016.1"/>
</dbReference>
<sequence length="359" mass="36150">MTAVLTRSSPQAGGAAGRSTVLRLGGMSVRVRHRTLVAVLGSLAALIAVAMWSAATGSTALGLERVWYALIGEGTKGDEFILWTLRLPRLATGIAVGACMGLSGALFQNLTRNPLGSPDILGLTQGATSGALVAIILTASSLQLTTVFAAVGALATGLIIWALTRGGDPSGYRLVLVGIGLAAILAGINGYLLTRTSIVDAFRAVYWLTGDLSGRDWSQARAVGLVLAGGILVVALLSRSLDALRLGEATATGLGVRVGTSRVVALVAASILTAGAVAVAGPLAFVALAAPHIAARLTGSTRSFLVSGIVGALIVTGADMIAVAGIAGRQLPTGVVTGVLGGAYLIWLLIANRKKGVMS</sequence>
<evidence type="ECO:0000256" key="5">
    <source>
        <dbReference type="ARBA" id="ARBA00022692"/>
    </source>
</evidence>
<evidence type="ECO:0000256" key="8">
    <source>
        <dbReference type="SAM" id="Phobius"/>
    </source>
</evidence>
<accession>A0A1G7BBY1</accession>
<feature type="transmembrane region" description="Helical" evidence="8">
    <location>
        <begin position="174"/>
        <end position="193"/>
    </location>
</feature>
<dbReference type="PANTHER" id="PTHR30472">
    <property type="entry name" value="FERRIC ENTEROBACTIN TRANSPORT SYSTEM PERMEASE PROTEIN"/>
    <property type="match status" value="1"/>
</dbReference>
<dbReference type="Proteomes" id="UP000198949">
    <property type="component" value="Unassembled WGS sequence"/>
</dbReference>
<keyword evidence="5 8" id="KW-0812">Transmembrane</keyword>
<dbReference type="GO" id="GO:0022857">
    <property type="term" value="F:transmembrane transporter activity"/>
    <property type="evidence" value="ECO:0007669"/>
    <property type="project" value="InterPro"/>
</dbReference>
<dbReference type="CDD" id="cd06550">
    <property type="entry name" value="TM_ABC_iron-siderophores_like"/>
    <property type="match status" value="1"/>
</dbReference>
<dbReference type="GO" id="GO:0033214">
    <property type="term" value="P:siderophore-iron import into cell"/>
    <property type="evidence" value="ECO:0007669"/>
    <property type="project" value="TreeGrafter"/>
</dbReference>
<dbReference type="EMBL" id="FNAD01000016">
    <property type="protein sequence ID" value="SDE24638.1"/>
    <property type="molecule type" value="Genomic_DNA"/>
</dbReference>
<comment type="similarity">
    <text evidence="2">Belongs to the binding-protein-dependent transport system permease family. FecCD subfamily.</text>
</comment>
<evidence type="ECO:0000313" key="9">
    <source>
        <dbReference type="EMBL" id="SDE24638.1"/>
    </source>
</evidence>
<dbReference type="PANTHER" id="PTHR30472:SF24">
    <property type="entry name" value="FERRIC ENTEROBACTIN TRANSPORT SYSTEM PERMEASE PROTEIN FEPG"/>
    <property type="match status" value="1"/>
</dbReference>
<organism evidence="9 10">
    <name type="scientific">Glycomyces harbinensis</name>
    <dbReference type="NCBI Taxonomy" id="58114"/>
    <lineage>
        <taxon>Bacteria</taxon>
        <taxon>Bacillati</taxon>
        <taxon>Actinomycetota</taxon>
        <taxon>Actinomycetes</taxon>
        <taxon>Glycomycetales</taxon>
        <taxon>Glycomycetaceae</taxon>
        <taxon>Glycomyces</taxon>
    </lineage>
</organism>
<feature type="transmembrane region" description="Helical" evidence="8">
    <location>
        <begin position="222"/>
        <end position="241"/>
    </location>
</feature>
<keyword evidence="7 8" id="KW-0472">Membrane</keyword>
<proteinExistence type="inferred from homology"/>
<gene>
    <name evidence="9" type="ORF">SAMN05216270_11670</name>
</gene>
<evidence type="ECO:0000256" key="3">
    <source>
        <dbReference type="ARBA" id="ARBA00022448"/>
    </source>
</evidence>
<feature type="transmembrane region" description="Helical" evidence="8">
    <location>
        <begin position="333"/>
        <end position="351"/>
    </location>
</feature>
<name>A0A1G7BBY1_9ACTN</name>
<protein>
    <submittedName>
        <fullName evidence="9">Iron complex transport system permease protein</fullName>
    </submittedName>
</protein>
<reference evidence="10" key="1">
    <citation type="submission" date="2016-10" db="EMBL/GenBank/DDBJ databases">
        <authorList>
            <person name="Varghese N."/>
            <person name="Submissions S."/>
        </authorList>
    </citation>
    <scope>NUCLEOTIDE SEQUENCE [LARGE SCALE GENOMIC DNA]</scope>
    <source>
        <strain evidence="10">CGMCC 4.3516</strain>
    </source>
</reference>